<dbReference type="Gene3D" id="3.30.497.10">
    <property type="entry name" value="Antithrombin, subunit I, domain 2"/>
    <property type="match status" value="1"/>
</dbReference>
<dbReference type="SMART" id="SM00093">
    <property type="entry name" value="SERPIN"/>
    <property type="match status" value="1"/>
</dbReference>
<dbReference type="InterPro" id="IPR042178">
    <property type="entry name" value="Serpin_sf_1"/>
</dbReference>
<evidence type="ECO:0000259" key="5">
    <source>
        <dbReference type="SMART" id="SM00093"/>
    </source>
</evidence>
<dbReference type="SUPFAM" id="SSF56574">
    <property type="entry name" value="Serpins"/>
    <property type="match status" value="1"/>
</dbReference>
<sequence>MKCLIFFIFTVATCRADVEFSGRVRNFSLELLHYTQLETDGHVVISPFGIWSLMTGVALGATGNSRAQLERAFLLPGNQISIINGYQNLTKTVLDPRTPGVQLASKNFVFKDKGFHVFPAFKKTLTTDFGAKIVQLDFKDSTSAARIANTAIEDSGATVSNVLRSEDFGTARMILTNVISFKGLWSSPFNVSDTNIESFYDENKNEIGKVKMMYQRAMLPYSNIQELSALVMELPYGNDNKYSMLIILPYPKINVTEVYKKFSTVTLKDIFERLDSDVKEYGLEDVDVKLPRFKISTNVVLNKPLNSMGVFDIFSSKLASFEKITSEEIFISAIVHKADIEVTESGTVASADTSAYFADRISTPAFEANRPFIYFVMEKMTTTIIFSGIYSKPSVF</sequence>
<dbReference type="PROSITE" id="PS00284">
    <property type="entry name" value="SERPIN"/>
    <property type="match status" value="1"/>
</dbReference>
<dbReference type="OrthoDB" id="9440847at2759"/>
<gene>
    <name evidence="7" type="primary">LOC113403698</name>
</gene>
<dbReference type="Proteomes" id="UP001652626">
    <property type="component" value="Chromosome 23"/>
</dbReference>
<evidence type="ECO:0000256" key="2">
    <source>
        <dbReference type="ARBA" id="ARBA00022900"/>
    </source>
</evidence>
<feature type="signal peptide" evidence="4">
    <location>
        <begin position="1"/>
        <end position="16"/>
    </location>
</feature>
<dbReference type="GO" id="GO:0004867">
    <property type="term" value="F:serine-type endopeptidase inhibitor activity"/>
    <property type="evidence" value="ECO:0007669"/>
    <property type="project" value="UniProtKB-KW"/>
</dbReference>
<evidence type="ECO:0000313" key="6">
    <source>
        <dbReference type="Proteomes" id="UP001652626"/>
    </source>
</evidence>
<evidence type="ECO:0000256" key="3">
    <source>
        <dbReference type="RuleBase" id="RU000411"/>
    </source>
</evidence>
<feature type="domain" description="Serpin" evidence="5">
    <location>
        <begin position="29"/>
        <end position="393"/>
    </location>
</feature>
<name>A0A8B8ISE1_VANTA</name>
<proteinExistence type="inferred from homology"/>
<feature type="chain" id="PRO_5045233085" evidence="4">
    <location>
        <begin position="17"/>
        <end position="396"/>
    </location>
</feature>
<dbReference type="InterPro" id="IPR000215">
    <property type="entry name" value="Serpin_fam"/>
</dbReference>
<keyword evidence="6" id="KW-1185">Reference proteome</keyword>
<dbReference type="GeneID" id="113403698"/>
<dbReference type="InterPro" id="IPR042185">
    <property type="entry name" value="Serpin_sf_2"/>
</dbReference>
<dbReference type="InterPro" id="IPR036186">
    <property type="entry name" value="Serpin_sf"/>
</dbReference>
<dbReference type="RefSeq" id="XP_026500064.2">
    <property type="nucleotide sequence ID" value="XM_026644279.2"/>
</dbReference>
<dbReference type="CDD" id="cd19598">
    <property type="entry name" value="serpin77Ba-like_insects"/>
    <property type="match status" value="1"/>
</dbReference>
<keyword evidence="2 7" id="KW-0722">Serine protease inhibitor</keyword>
<evidence type="ECO:0000256" key="4">
    <source>
        <dbReference type="SAM" id="SignalP"/>
    </source>
</evidence>
<reference evidence="7" key="1">
    <citation type="submission" date="2025-08" db="UniProtKB">
        <authorList>
            <consortium name="RefSeq"/>
        </authorList>
    </citation>
    <scope>IDENTIFICATION</scope>
    <source>
        <tissue evidence="7">Whole body</tissue>
    </source>
</reference>
<keyword evidence="1 7" id="KW-0646">Protease inhibitor</keyword>
<keyword evidence="4" id="KW-0732">Signal</keyword>
<evidence type="ECO:0000256" key="1">
    <source>
        <dbReference type="ARBA" id="ARBA00022690"/>
    </source>
</evidence>
<protein>
    <submittedName>
        <fullName evidence="7">Serine protease inhibitor 77Ba-like</fullName>
    </submittedName>
</protein>
<evidence type="ECO:0000313" key="7">
    <source>
        <dbReference type="RefSeq" id="XP_026500064.2"/>
    </source>
</evidence>
<accession>A0A8B8ISE1</accession>
<dbReference type="PANTHER" id="PTHR11461">
    <property type="entry name" value="SERINE PROTEASE INHIBITOR, SERPIN"/>
    <property type="match status" value="1"/>
</dbReference>
<dbReference type="GO" id="GO:0005615">
    <property type="term" value="C:extracellular space"/>
    <property type="evidence" value="ECO:0007669"/>
    <property type="project" value="InterPro"/>
</dbReference>
<dbReference type="OMA" id="GNDNKYS"/>
<dbReference type="AlphaFoldDB" id="A0A8B8ISE1"/>
<organism evidence="6 7">
    <name type="scientific">Vanessa tameamea</name>
    <name type="common">Kamehameha butterfly</name>
    <dbReference type="NCBI Taxonomy" id="334116"/>
    <lineage>
        <taxon>Eukaryota</taxon>
        <taxon>Metazoa</taxon>
        <taxon>Ecdysozoa</taxon>
        <taxon>Arthropoda</taxon>
        <taxon>Hexapoda</taxon>
        <taxon>Insecta</taxon>
        <taxon>Pterygota</taxon>
        <taxon>Neoptera</taxon>
        <taxon>Endopterygota</taxon>
        <taxon>Lepidoptera</taxon>
        <taxon>Glossata</taxon>
        <taxon>Ditrysia</taxon>
        <taxon>Papilionoidea</taxon>
        <taxon>Nymphalidae</taxon>
        <taxon>Nymphalinae</taxon>
        <taxon>Vanessa</taxon>
    </lineage>
</organism>
<dbReference type="PANTHER" id="PTHR11461:SF367">
    <property type="entry name" value="GH21475P-RELATED"/>
    <property type="match status" value="1"/>
</dbReference>
<dbReference type="Pfam" id="PF00079">
    <property type="entry name" value="Serpin"/>
    <property type="match status" value="1"/>
</dbReference>
<dbReference type="InterPro" id="IPR023796">
    <property type="entry name" value="Serpin_dom"/>
</dbReference>
<dbReference type="Gene3D" id="2.30.39.10">
    <property type="entry name" value="Alpha-1-antitrypsin, domain 1"/>
    <property type="match status" value="1"/>
</dbReference>
<dbReference type="InterPro" id="IPR023795">
    <property type="entry name" value="Serpin_CS"/>
</dbReference>
<comment type="similarity">
    <text evidence="3">Belongs to the serpin family.</text>
</comment>